<name>A0ABP8UFY5_9ACTN</name>
<keyword evidence="4" id="KW-1185">Reference proteome</keyword>
<evidence type="ECO:0000259" key="2">
    <source>
        <dbReference type="Pfam" id="PF02541"/>
    </source>
</evidence>
<dbReference type="EMBL" id="BAABHK010000009">
    <property type="protein sequence ID" value="GAA4631115.1"/>
    <property type="molecule type" value="Genomic_DNA"/>
</dbReference>
<evidence type="ECO:0000313" key="4">
    <source>
        <dbReference type="Proteomes" id="UP001501442"/>
    </source>
</evidence>
<evidence type="ECO:0000256" key="1">
    <source>
        <dbReference type="SAM" id="MobiDB-lite"/>
    </source>
</evidence>
<protein>
    <submittedName>
        <fullName evidence="3">Ppx/GppA phosphatase family protein</fullName>
    </submittedName>
</protein>
<dbReference type="Pfam" id="PF02541">
    <property type="entry name" value="Ppx-GppA"/>
    <property type="match status" value="2"/>
</dbReference>
<dbReference type="InterPro" id="IPR003695">
    <property type="entry name" value="Ppx_GppA_N"/>
</dbReference>
<sequence>MSTATRVAAVDCGTNSVRLLIADIADGRLTDLERRMEIVRLGQGVDETGRLAPEALDRTFAAMRGYAKLIAAHDVTGTPIKTRVVATSATRDATNRDDFVRGVVDIFGVEPEVISGDEEARLSFIGATKDLSSLRPMRPYLVVDIGGGSTEFVFGTTEVEAARSVDIGCVRLTERHLRSDPPSPEQVAAAVADIDAALASVRHGEVEPEAVSPSGLPGRGPATADPAVSARVGTEAPPLPEPAADRTPGDLPAVPVAEARTLVGLAGSVTTVAGIALGLPEYDSERIHLSRIKAREVHDVTRTLLRSTHDERSRIGVMHPGRVDVIGAGALILDRIMREYAFADLIVSERDILDGIAWSLV</sequence>
<dbReference type="Proteomes" id="UP001501442">
    <property type="component" value="Unassembled WGS sequence"/>
</dbReference>
<feature type="region of interest" description="Disordered" evidence="1">
    <location>
        <begin position="203"/>
        <end position="250"/>
    </location>
</feature>
<feature type="domain" description="Ppx/GppA phosphatase N-terminal" evidence="2">
    <location>
        <begin position="272"/>
        <end position="357"/>
    </location>
</feature>
<dbReference type="Gene3D" id="3.30.420.150">
    <property type="entry name" value="Exopolyphosphatase. Domain 2"/>
    <property type="match status" value="1"/>
</dbReference>
<comment type="caution">
    <text evidence="3">The sequence shown here is derived from an EMBL/GenBank/DDBJ whole genome shotgun (WGS) entry which is preliminary data.</text>
</comment>
<evidence type="ECO:0000313" key="3">
    <source>
        <dbReference type="EMBL" id="GAA4631115.1"/>
    </source>
</evidence>
<dbReference type="SUPFAM" id="SSF53067">
    <property type="entry name" value="Actin-like ATPase domain"/>
    <property type="match status" value="3"/>
</dbReference>
<feature type="domain" description="Ppx/GppA phosphatase N-terminal" evidence="2">
    <location>
        <begin position="20"/>
        <end position="201"/>
    </location>
</feature>
<reference evidence="4" key="1">
    <citation type="journal article" date="2019" name="Int. J. Syst. Evol. Microbiol.">
        <title>The Global Catalogue of Microorganisms (GCM) 10K type strain sequencing project: providing services to taxonomists for standard genome sequencing and annotation.</title>
        <authorList>
            <consortium name="The Broad Institute Genomics Platform"/>
            <consortium name="The Broad Institute Genome Sequencing Center for Infectious Disease"/>
            <person name="Wu L."/>
            <person name="Ma J."/>
        </authorList>
    </citation>
    <scope>NUCLEOTIDE SEQUENCE [LARGE SCALE GENOMIC DNA]</scope>
    <source>
        <strain evidence="4">JCM 17939</strain>
    </source>
</reference>
<gene>
    <name evidence="3" type="ORF">GCM10023196_059160</name>
</gene>
<accession>A0ABP8UFY5</accession>
<dbReference type="CDD" id="cd24119">
    <property type="entry name" value="ASKHA_NBD_MtPPX2-like"/>
    <property type="match status" value="1"/>
</dbReference>
<dbReference type="RefSeq" id="WP_345434363.1">
    <property type="nucleotide sequence ID" value="NZ_BAABHK010000009.1"/>
</dbReference>
<dbReference type="PANTHER" id="PTHR30005:SF13">
    <property type="entry name" value="EXOPOLYPHOSPHATASE 2"/>
    <property type="match status" value="1"/>
</dbReference>
<organism evidence="3 4">
    <name type="scientific">Actinoallomurus vinaceus</name>
    <dbReference type="NCBI Taxonomy" id="1080074"/>
    <lineage>
        <taxon>Bacteria</taxon>
        <taxon>Bacillati</taxon>
        <taxon>Actinomycetota</taxon>
        <taxon>Actinomycetes</taxon>
        <taxon>Streptosporangiales</taxon>
        <taxon>Thermomonosporaceae</taxon>
        <taxon>Actinoallomurus</taxon>
    </lineage>
</organism>
<proteinExistence type="predicted"/>
<dbReference type="PANTHER" id="PTHR30005">
    <property type="entry name" value="EXOPOLYPHOSPHATASE"/>
    <property type="match status" value="1"/>
</dbReference>
<dbReference type="InterPro" id="IPR043129">
    <property type="entry name" value="ATPase_NBD"/>
</dbReference>
<dbReference type="InterPro" id="IPR050273">
    <property type="entry name" value="GppA/Ppx_hydrolase"/>
</dbReference>
<dbReference type="Gene3D" id="3.30.420.40">
    <property type="match status" value="1"/>
</dbReference>